<name>K9VAZ3_9CYAN</name>
<dbReference type="PANTHER" id="PTHR33713">
    <property type="entry name" value="ANTITOXIN YAFN-RELATED"/>
    <property type="match status" value="1"/>
</dbReference>
<dbReference type="STRING" id="179408.Osc7112_0404"/>
<sequence>MRGHAKISQIKPNIVTSVQGIVKVTTACWSIDIGEGGLGVSCSIAKNIGNSSMMSTEITYTEAEANLENLCDRAVETGEVIVITRPNGKNAVLISEAELESLLETLYLLRSPANATRLFTALKRAKSRVIQPQTLDEICKKFGINQEDDTENEVAIAS</sequence>
<comment type="function">
    <text evidence="2">Antitoxin component of a type II toxin-antitoxin (TA) system.</text>
</comment>
<dbReference type="KEGG" id="oni:Osc7112_0404"/>
<dbReference type="eggNOG" id="COG2161">
    <property type="taxonomic scope" value="Bacteria"/>
</dbReference>
<evidence type="ECO:0000313" key="3">
    <source>
        <dbReference type="EMBL" id="AFZ05016.1"/>
    </source>
</evidence>
<dbReference type="Pfam" id="PF02604">
    <property type="entry name" value="PhdYeFM_antitox"/>
    <property type="match status" value="1"/>
</dbReference>
<evidence type="ECO:0000256" key="1">
    <source>
        <dbReference type="ARBA" id="ARBA00009981"/>
    </source>
</evidence>
<proteinExistence type="inferred from homology"/>
<accession>K9VAZ3</accession>
<reference evidence="3 4" key="1">
    <citation type="submission" date="2012-05" db="EMBL/GenBank/DDBJ databases">
        <title>Finished chromosome of genome of Oscillatoria sp. PCC 7112.</title>
        <authorList>
            <consortium name="US DOE Joint Genome Institute"/>
            <person name="Gugger M."/>
            <person name="Coursin T."/>
            <person name="Rippka R."/>
            <person name="Tandeau De Marsac N."/>
            <person name="Huntemann M."/>
            <person name="Wei C.-L."/>
            <person name="Han J."/>
            <person name="Detter J.C."/>
            <person name="Han C."/>
            <person name="Tapia R."/>
            <person name="Davenport K."/>
            <person name="Daligault H."/>
            <person name="Erkkila T."/>
            <person name="Gu W."/>
            <person name="Munk A.C.C."/>
            <person name="Teshima H."/>
            <person name="Xu Y."/>
            <person name="Chain P."/>
            <person name="Chen A."/>
            <person name="Krypides N."/>
            <person name="Mavromatis K."/>
            <person name="Markowitz V."/>
            <person name="Szeto E."/>
            <person name="Ivanova N."/>
            <person name="Mikhailova N."/>
            <person name="Ovchinnikova G."/>
            <person name="Pagani I."/>
            <person name="Pati A."/>
            <person name="Goodwin L."/>
            <person name="Peters L."/>
            <person name="Pitluck S."/>
            <person name="Woyke T."/>
            <person name="Kerfeld C."/>
        </authorList>
    </citation>
    <scope>NUCLEOTIDE SEQUENCE [LARGE SCALE GENOMIC DNA]</scope>
    <source>
        <strain evidence="3 4">PCC 7112</strain>
    </source>
</reference>
<dbReference type="EMBL" id="CP003614">
    <property type="protein sequence ID" value="AFZ05016.1"/>
    <property type="molecule type" value="Genomic_DNA"/>
</dbReference>
<dbReference type="InterPro" id="IPR006442">
    <property type="entry name" value="Antitoxin_Phd/YefM"/>
</dbReference>
<dbReference type="AlphaFoldDB" id="K9VAZ3"/>
<organism evidence="3 4">
    <name type="scientific">Phormidium nigroviride PCC 7112</name>
    <dbReference type="NCBI Taxonomy" id="179408"/>
    <lineage>
        <taxon>Bacteria</taxon>
        <taxon>Bacillati</taxon>
        <taxon>Cyanobacteriota</taxon>
        <taxon>Cyanophyceae</taxon>
        <taxon>Oscillatoriophycideae</taxon>
        <taxon>Oscillatoriales</taxon>
        <taxon>Oscillatoriaceae</taxon>
        <taxon>Phormidium</taxon>
    </lineage>
</organism>
<dbReference type="SUPFAM" id="SSF143120">
    <property type="entry name" value="YefM-like"/>
    <property type="match status" value="1"/>
</dbReference>
<gene>
    <name evidence="3" type="ORF">Osc7112_0404</name>
</gene>
<dbReference type="InterPro" id="IPR036165">
    <property type="entry name" value="YefM-like_sf"/>
</dbReference>
<dbReference type="PANTHER" id="PTHR33713:SF6">
    <property type="entry name" value="ANTITOXIN YEFM"/>
    <property type="match status" value="1"/>
</dbReference>
<comment type="similarity">
    <text evidence="1 2">Belongs to the phD/YefM antitoxin family.</text>
</comment>
<dbReference type="Proteomes" id="UP000010478">
    <property type="component" value="Chromosome"/>
</dbReference>
<dbReference type="Gene3D" id="3.40.1620.10">
    <property type="entry name" value="YefM-like domain"/>
    <property type="match status" value="1"/>
</dbReference>
<dbReference type="HOGENOM" id="CLU_1667644_0_0_3"/>
<keyword evidence="4" id="KW-1185">Reference proteome</keyword>
<protein>
    <recommendedName>
        <fullName evidence="2">Antitoxin</fullName>
    </recommendedName>
</protein>
<dbReference type="InterPro" id="IPR051405">
    <property type="entry name" value="phD/YefM_antitoxin"/>
</dbReference>
<evidence type="ECO:0000256" key="2">
    <source>
        <dbReference type="RuleBase" id="RU362080"/>
    </source>
</evidence>
<dbReference type="Gene3D" id="1.10.1220.170">
    <property type="match status" value="1"/>
</dbReference>
<evidence type="ECO:0000313" key="4">
    <source>
        <dbReference type="Proteomes" id="UP000010478"/>
    </source>
</evidence>
<dbReference type="NCBIfam" id="TIGR01552">
    <property type="entry name" value="phd_fam"/>
    <property type="match status" value="1"/>
</dbReference>